<keyword evidence="2 7" id="KW-0929">Antimicrobial</keyword>
<dbReference type="GO" id="GO:0009253">
    <property type="term" value="P:peptidoglycan catabolic process"/>
    <property type="evidence" value="ECO:0007669"/>
    <property type="project" value="InterPro"/>
</dbReference>
<dbReference type="GO" id="GO:0003796">
    <property type="term" value="F:lysozyme activity"/>
    <property type="evidence" value="ECO:0007669"/>
    <property type="project" value="UniProtKB-EC"/>
</dbReference>
<keyword evidence="4 7" id="KW-0378">Hydrolase</keyword>
<evidence type="ECO:0000256" key="3">
    <source>
        <dbReference type="ARBA" id="ARBA00022638"/>
    </source>
</evidence>
<dbReference type="RefSeq" id="WP_160898471.1">
    <property type="nucleotide sequence ID" value="NZ_WMEX01000003.1"/>
</dbReference>
<dbReference type="PANTHER" id="PTHR38107:SF3">
    <property type="entry name" value="LYSOZYME RRRD-RELATED"/>
    <property type="match status" value="1"/>
</dbReference>
<reference evidence="8 9" key="1">
    <citation type="submission" date="2019-11" db="EMBL/GenBank/DDBJ databases">
        <title>Genome sequences of 17 halophilic strains isolated from different environments.</title>
        <authorList>
            <person name="Furrow R.E."/>
        </authorList>
    </citation>
    <scope>NUCLEOTIDE SEQUENCE [LARGE SCALE GENOMIC DNA]</scope>
    <source>
        <strain evidence="8 9">22507_15_FS</strain>
    </source>
</reference>
<comment type="caution">
    <text evidence="8">The sequence shown here is derived from an EMBL/GenBank/DDBJ whole genome shotgun (WGS) entry which is preliminary data.</text>
</comment>
<dbReference type="EC" id="3.2.1.17" evidence="7"/>
<accession>A0A9X4YAS9</accession>
<evidence type="ECO:0000313" key="9">
    <source>
        <dbReference type="Proteomes" id="UP000460751"/>
    </source>
</evidence>
<gene>
    <name evidence="8" type="ORF">GLW01_05710</name>
</gene>
<keyword evidence="6 7" id="KW-0326">Glycosidase</keyword>
<keyword evidence="3 7" id="KW-0081">Bacteriolytic enzyme</keyword>
<protein>
    <recommendedName>
        <fullName evidence="7">Lysozyme</fullName>
        <ecNumber evidence="7">3.2.1.17</ecNumber>
    </recommendedName>
</protein>
<organism evidence="8 9">
    <name type="scientific">Vreelandella halophila</name>
    <dbReference type="NCBI Taxonomy" id="86177"/>
    <lineage>
        <taxon>Bacteria</taxon>
        <taxon>Pseudomonadati</taxon>
        <taxon>Pseudomonadota</taxon>
        <taxon>Gammaproteobacteria</taxon>
        <taxon>Oceanospirillales</taxon>
        <taxon>Halomonadaceae</taxon>
        <taxon>Vreelandella</taxon>
    </lineage>
</organism>
<dbReference type="InterPro" id="IPR002196">
    <property type="entry name" value="Glyco_hydro_24"/>
</dbReference>
<keyword evidence="9" id="KW-1185">Reference proteome</keyword>
<dbReference type="SUPFAM" id="SSF53955">
    <property type="entry name" value="Lysozyme-like"/>
    <property type="match status" value="1"/>
</dbReference>
<dbReference type="InterPro" id="IPR023347">
    <property type="entry name" value="Lysozyme_dom_sf"/>
</dbReference>
<dbReference type="HAMAP" id="MF_04110">
    <property type="entry name" value="ENDOLYSIN_T4"/>
    <property type="match status" value="1"/>
</dbReference>
<dbReference type="GO" id="GO:0031640">
    <property type="term" value="P:killing of cells of another organism"/>
    <property type="evidence" value="ECO:0007669"/>
    <property type="project" value="UniProtKB-KW"/>
</dbReference>
<dbReference type="PANTHER" id="PTHR38107">
    <property type="match status" value="1"/>
</dbReference>
<dbReference type="AlphaFoldDB" id="A0A9X4YAS9"/>
<proteinExistence type="inferred from homology"/>
<evidence type="ECO:0000256" key="5">
    <source>
        <dbReference type="ARBA" id="ARBA00023200"/>
    </source>
</evidence>
<evidence type="ECO:0000256" key="6">
    <source>
        <dbReference type="ARBA" id="ARBA00023295"/>
    </source>
</evidence>
<evidence type="ECO:0000256" key="7">
    <source>
        <dbReference type="RuleBase" id="RU003788"/>
    </source>
</evidence>
<comment type="similarity">
    <text evidence="7">Belongs to the glycosyl hydrolase 24 family.</text>
</comment>
<dbReference type="Proteomes" id="UP000460751">
    <property type="component" value="Unassembled WGS sequence"/>
</dbReference>
<evidence type="ECO:0000256" key="2">
    <source>
        <dbReference type="ARBA" id="ARBA00022529"/>
    </source>
</evidence>
<evidence type="ECO:0000313" key="8">
    <source>
        <dbReference type="EMBL" id="MYL26289.1"/>
    </source>
</evidence>
<dbReference type="Pfam" id="PF00959">
    <property type="entry name" value="Phage_lysozyme"/>
    <property type="match status" value="1"/>
</dbReference>
<dbReference type="OrthoDB" id="6277267at2"/>
<dbReference type="InterPro" id="IPR034690">
    <property type="entry name" value="Endolysin_T4_type"/>
</dbReference>
<dbReference type="GO" id="GO:0016998">
    <property type="term" value="P:cell wall macromolecule catabolic process"/>
    <property type="evidence" value="ECO:0007669"/>
    <property type="project" value="InterPro"/>
</dbReference>
<dbReference type="GO" id="GO:0042742">
    <property type="term" value="P:defense response to bacterium"/>
    <property type="evidence" value="ECO:0007669"/>
    <property type="project" value="UniProtKB-KW"/>
</dbReference>
<comment type="catalytic activity">
    <reaction evidence="1 7">
        <text>Hydrolysis of (1-&gt;4)-beta-linkages between N-acetylmuramic acid and N-acetyl-D-glucosamine residues in a peptidoglycan and between N-acetyl-D-glucosamine residues in chitodextrins.</text>
        <dbReference type="EC" id="3.2.1.17"/>
    </reaction>
</comment>
<evidence type="ECO:0000256" key="1">
    <source>
        <dbReference type="ARBA" id="ARBA00000632"/>
    </source>
</evidence>
<name>A0A9X4YAS9_9GAMM</name>
<dbReference type="InterPro" id="IPR033907">
    <property type="entry name" value="Endolysin_autolysin"/>
</dbReference>
<dbReference type="EMBL" id="WMEX01000003">
    <property type="protein sequence ID" value="MYL26289.1"/>
    <property type="molecule type" value="Genomic_DNA"/>
</dbReference>
<keyword evidence="5" id="KW-1035">Host cytoplasm</keyword>
<dbReference type="InterPro" id="IPR051018">
    <property type="entry name" value="Bacteriophage_GH24"/>
</dbReference>
<dbReference type="InterPro" id="IPR023346">
    <property type="entry name" value="Lysozyme-like_dom_sf"/>
</dbReference>
<sequence>MNQLSTKGLSLLKTLEGFRNAPYDDQTGKDTDSWVAGATVGFGHLIDRDEWDEFKDGVTREEAERLLRQDLRPFVNAVRNKTQTPLSQHQFDALVIFTFNIGRTAFRNSSVLKLINRPQANTQYRNLESAWKAWNRSQGQVMEGLKRRRAIEWQLFESGRYRK</sequence>
<dbReference type="CDD" id="cd00737">
    <property type="entry name" value="lyz_endolysin_autolysin"/>
    <property type="match status" value="1"/>
</dbReference>
<evidence type="ECO:0000256" key="4">
    <source>
        <dbReference type="ARBA" id="ARBA00022801"/>
    </source>
</evidence>
<dbReference type="Gene3D" id="1.10.530.40">
    <property type="match status" value="1"/>
</dbReference>